<sequence>MSSNNNDLNIVFVDPSRQTSCKSLIKENQALKDENSSLNSKISSLEAELSSLRQSVSQLTLLA</sequence>
<keyword evidence="1" id="KW-0175">Coiled coil</keyword>
<dbReference type="AlphaFoldDB" id="A0A9N9PE22"/>
<gene>
    <name evidence="2" type="ORF">DERYTH_LOCUS24766</name>
</gene>
<feature type="coiled-coil region" evidence="1">
    <location>
        <begin position="21"/>
        <end position="62"/>
    </location>
</feature>
<comment type="caution">
    <text evidence="2">The sequence shown here is derived from an EMBL/GenBank/DDBJ whole genome shotgun (WGS) entry which is preliminary data.</text>
</comment>
<dbReference type="EMBL" id="CAJVPY010043069">
    <property type="protein sequence ID" value="CAG8807878.1"/>
    <property type="molecule type" value="Genomic_DNA"/>
</dbReference>
<feature type="non-terminal residue" evidence="2">
    <location>
        <position position="63"/>
    </location>
</feature>
<evidence type="ECO:0000313" key="2">
    <source>
        <dbReference type="EMBL" id="CAG8807878.1"/>
    </source>
</evidence>
<organism evidence="2 3">
    <name type="scientific">Dentiscutata erythropus</name>
    <dbReference type="NCBI Taxonomy" id="1348616"/>
    <lineage>
        <taxon>Eukaryota</taxon>
        <taxon>Fungi</taxon>
        <taxon>Fungi incertae sedis</taxon>
        <taxon>Mucoromycota</taxon>
        <taxon>Glomeromycotina</taxon>
        <taxon>Glomeromycetes</taxon>
        <taxon>Diversisporales</taxon>
        <taxon>Gigasporaceae</taxon>
        <taxon>Dentiscutata</taxon>
    </lineage>
</organism>
<reference evidence="2" key="1">
    <citation type="submission" date="2021-06" db="EMBL/GenBank/DDBJ databases">
        <authorList>
            <person name="Kallberg Y."/>
            <person name="Tangrot J."/>
            <person name="Rosling A."/>
        </authorList>
    </citation>
    <scope>NUCLEOTIDE SEQUENCE</scope>
    <source>
        <strain evidence="2">MA453B</strain>
    </source>
</reference>
<protein>
    <submittedName>
        <fullName evidence="2">4648_t:CDS:1</fullName>
    </submittedName>
</protein>
<dbReference type="OrthoDB" id="2392075at2759"/>
<evidence type="ECO:0000313" key="3">
    <source>
        <dbReference type="Proteomes" id="UP000789405"/>
    </source>
</evidence>
<evidence type="ECO:0000256" key="1">
    <source>
        <dbReference type="SAM" id="Coils"/>
    </source>
</evidence>
<proteinExistence type="predicted"/>
<keyword evidence="3" id="KW-1185">Reference proteome</keyword>
<dbReference type="Gene3D" id="1.20.5.170">
    <property type="match status" value="1"/>
</dbReference>
<name>A0A9N9PE22_9GLOM</name>
<accession>A0A9N9PE22</accession>
<dbReference type="Proteomes" id="UP000789405">
    <property type="component" value="Unassembled WGS sequence"/>
</dbReference>